<sequence length="68" mass="8378">MQMIIQAIEEQETLKAMEFYWGKAKPLLIQDFKVHEWTIYYWSLQDEQVKSDWRISPYMTTLWTSKMI</sequence>
<name>A0A1G7CMP6_9SPHI</name>
<proteinExistence type="predicted"/>
<accession>A0A1G7CMP6</accession>
<dbReference type="EMBL" id="FNAI01000006">
    <property type="protein sequence ID" value="SDE40684.1"/>
    <property type="molecule type" value="Genomic_DNA"/>
</dbReference>
<evidence type="ECO:0000313" key="2">
    <source>
        <dbReference type="Proteomes" id="UP000199072"/>
    </source>
</evidence>
<reference evidence="1 2" key="1">
    <citation type="submission" date="2016-10" db="EMBL/GenBank/DDBJ databases">
        <authorList>
            <person name="de Groot N.N."/>
        </authorList>
    </citation>
    <scope>NUCLEOTIDE SEQUENCE [LARGE SCALE GENOMIC DNA]</scope>
    <source>
        <strain evidence="1 2">47C3B</strain>
    </source>
</reference>
<organism evidence="1 2">
    <name type="scientific">Mucilaginibacter pineti</name>
    <dbReference type="NCBI Taxonomy" id="1391627"/>
    <lineage>
        <taxon>Bacteria</taxon>
        <taxon>Pseudomonadati</taxon>
        <taxon>Bacteroidota</taxon>
        <taxon>Sphingobacteriia</taxon>
        <taxon>Sphingobacteriales</taxon>
        <taxon>Sphingobacteriaceae</taxon>
        <taxon>Mucilaginibacter</taxon>
    </lineage>
</organism>
<keyword evidence="2" id="KW-1185">Reference proteome</keyword>
<evidence type="ECO:0000313" key="1">
    <source>
        <dbReference type="EMBL" id="SDE40684.1"/>
    </source>
</evidence>
<dbReference type="Proteomes" id="UP000199072">
    <property type="component" value="Unassembled WGS sequence"/>
</dbReference>
<protein>
    <submittedName>
        <fullName evidence="1">Uncharacterized protein</fullName>
    </submittedName>
</protein>
<dbReference type="AlphaFoldDB" id="A0A1G7CMP6"/>
<gene>
    <name evidence="1" type="ORF">SAMN05216464_10622</name>
</gene>